<dbReference type="Proteomes" id="UP000001072">
    <property type="component" value="Unassembled WGS sequence"/>
</dbReference>
<dbReference type="AlphaFoldDB" id="F4RGQ9"/>
<evidence type="ECO:0000313" key="2">
    <source>
        <dbReference type="EMBL" id="EGG08579.1"/>
    </source>
</evidence>
<feature type="compositionally biased region" description="Basic and acidic residues" evidence="1">
    <location>
        <begin position="92"/>
        <end position="101"/>
    </location>
</feature>
<reference evidence="3" key="1">
    <citation type="journal article" date="2011" name="Proc. Natl. Acad. Sci. U.S.A.">
        <title>Obligate biotrophy features unraveled by the genomic analysis of rust fungi.</title>
        <authorList>
            <person name="Duplessis S."/>
            <person name="Cuomo C.A."/>
            <person name="Lin Y.-C."/>
            <person name="Aerts A."/>
            <person name="Tisserant E."/>
            <person name="Veneault-Fourrey C."/>
            <person name="Joly D.L."/>
            <person name="Hacquard S."/>
            <person name="Amselem J."/>
            <person name="Cantarel B.L."/>
            <person name="Chiu R."/>
            <person name="Coutinho P.M."/>
            <person name="Feau N."/>
            <person name="Field M."/>
            <person name="Frey P."/>
            <person name="Gelhaye E."/>
            <person name="Goldberg J."/>
            <person name="Grabherr M.G."/>
            <person name="Kodira C.D."/>
            <person name="Kohler A."/>
            <person name="Kuees U."/>
            <person name="Lindquist E.A."/>
            <person name="Lucas S.M."/>
            <person name="Mago R."/>
            <person name="Mauceli E."/>
            <person name="Morin E."/>
            <person name="Murat C."/>
            <person name="Pangilinan J.L."/>
            <person name="Park R."/>
            <person name="Pearson M."/>
            <person name="Quesneville H."/>
            <person name="Rouhier N."/>
            <person name="Sakthikumar S."/>
            <person name="Salamov A.A."/>
            <person name="Schmutz J."/>
            <person name="Selles B."/>
            <person name="Shapiro H."/>
            <person name="Tanguay P."/>
            <person name="Tuskan G.A."/>
            <person name="Henrissat B."/>
            <person name="Van de Peer Y."/>
            <person name="Rouze P."/>
            <person name="Ellis J.G."/>
            <person name="Dodds P.N."/>
            <person name="Schein J.E."/>
            <person name="Zhong S."/>
            <person name="Hamelin R.C."/>
            <person name="Grigoriev I.V."/>
            <person name="Szabo L.J."/>
            <person name="Martin F."/>
        </authorList>
    </citation>
    <scope>NUCLEOTIDE SEQUENCE [LARGE SCALE GENOMIC DNA]</scope>
    <source>
        <strain evidence="3">98AG31 / pathotype 3-4-7</strain>
    </source>
</reference>
<dbReference type="KEGG" id="mlr:MELLADRAFT_105036"/>
<gene>
    <name evidence="2" type="ORF">MELLADRAFT_105036</name>
</gene>
<keyword evidence="3" id="KW-1185">Reference proteome</keyword>
<organism evidence="3">
    <name type="scientific">Melampsora larici-populina (strain 98AG31 / pathotype 3-4-7)</name>
    <name type="common">Poplar leaf rust fungus</name>
    <dbReference type="NCBI Taxonomy" id="747676"/>
    <lineage>
        <taxon>Eukaryota</taxon>
        <taxon>Fungi</taxon>
        <taxon>Dikarya</taxon>
        <taxon>Basidiomycota</taxon>
        <taxon>Pucciniomycotina</taxon>
        <taxon>Pucciniomycetes</taxon>
        <taxon>Pucciniales</taxon>
        <taxon>Melampsoraceae</taxon>
        <taxon>Melampsora</taxon>
    </lineage>
</organism>
<feature type="region of interest" description="Disordered" evidence="1">
    <location>
        <begin position="142"/>
        <end position="161"/>
    </location>
</feature>
<proteinExistence type="predicted"/>
<feature type="region of interest" description="Disordered" evidence="1">
    <location>
        <begin position="75"/>
        <end position="124"/>
    </location>
</feature>
<dbReference type="VEuPathDB" id="FungiDB:MELLADRAFT_105036"/>
<dbReference type="GeneID" id="18922474"/>
<dbReference type="InParanoid" id="F4RGQ9"/>
<evidence type="ECO:0000313" key="3">
    <source>
        <dbReference type="Proteomes" id="UP000001072"/>
    </source>
</evidence>
<accession>F4RGQ9</accession>
<protein>
    <submittedName>
        <fullName evidence="2">Uncharacterized protein</fullName>
    </submittedName>
</protein>
<evidence type="ECO:0000256" key="1">
    <source>
        <dbReference type="SAM" id="MobiDB-lite"/>
    </source>
</evidence>
<name>F4RGQ9_MELLP</name>
<sequence length="283" mass="31332">MTSNNQPHPYIKYDPSLPGLKKYRCTVCSGSRGMREYERHVLSLPHADAVARYIAQEQQDEADQKFFQQAEYSIPPIEHSSPPSPTPNNPDGNKDTPDRRPSPLSFLRSLEDGDPLGLYNDSDHSDDGIDFNSLRLAFEALEDEQEDDGSEHGSKLAQSFGLSLTPGGGREFVMGGLEKRGPTPLCVQQSGSDFNWQSFTSVTLHNGQKVEAKDFIVLKANKSIGQVDSIWKQQGVASSQAKVVLKTCTRGRIVPYYTMREVVLSDEVVCKDVKLPAACARHC</sequence>
<dbReference type="RefSeq" id="XP_007408165.1">
    <property type="nucleotide sequence ID" value="XM_007408103.1"/>
</dbReference>
<dbReference type="EMBL" id="GL883100">
    <property type="protein sequence ID" value="EGG08579.1"/>
    <property type="molecule type" value="Genomic_DNA"/>
</dbReference>
<dbReference type="HOGENOM" id="CLU_836976_0_0_1"/>